<keyword evidence="2" id="KW-0511">Multifunctional enzyme</keyword>
<proteinExistence type="predicted"/>
<evidence type="ECO:0000313" key="4">
    <source>
        <dbReference type="EMBL" id="MBL1121247.1"/>
    </source>
</evidence>
<dbReference type="SUPFAM" id="SSF51735">
    <property type="entry name" value="NAD(P)-binding Rossmann-fold domains"/>
    <property type="match status" value="1"/>
</dbReference>
<evidence type="ECO:0000256" key="2">
    <source>
        <dbReference type="ARBA" id="ARBA00023268"/>
    </source>
</evidence>
<evidence type="ECO:0000259" key="3">
    <source>
        <dbReference type="Pfam" id="PF08659"/>
    </source>
</evidence>
<evidence type="ECO:0000313" key="5">
    <source>
        <dbReference type="Proteomes" id="UP000621510"/>
    </source>
</evidence>
<keyword evidence="1" id="KW-0808">Transferase</keyword>
<dbReference type="InterPro" id="IPR050091">
    <property type="entry name" value="PKS_NRPS_Biosynth_Enz"/>
</dbReference>
<dbReference type="Pfam" id="PF08659">
    <property type="entry name" value="KR"/>
    <property type="match status" value="1"/>
</dbReference>
<dbReference type="Proteomes" id="UP000621510">
    <property type="component" value="Unassembled WGS sequence"/>
</dbReference>
<reference evidence="4 5" key="1">
    <citation type="submission" date="2021-01" db="EMBL/GenBank/DDBJ databases">
        <title>WGS of actinomycetes isolated from Thailand.</title>
        <authorList>
            <person name="Thawai C."/>
        </authorList>
    </citation>
    <scope>NUCLEOTIDE SEQUENCE [LARGE SCALE GENOMIC DNA]</scope>
    <source>
        <strain evidence="4 5">CA3R110</strain>
    </source>
</reference>
<feature type="non-terminal residue" evidence="4">
    <location>
        <position position="74"/>
    </location>
</feature>
<feature type="domain" description="Ketoreductase (KR)" evidence="3">
    <location>
        <begin position="2"/>
        <end position="74"/>
    </location>
</feature>
<dbReference type="RefSeq" id="WP_201858951.1">
    <property type="nucleotide sequence ID" value="NZ_JAERRG010000262.1"/>
</dbReference>
<dbReference type="PANTHER" id="PTHR43775">
    <property type="entry name" value="FATTY ACID SYNTHASE"/>
    <property type="match status" value="1"/>
</dbReference>
<dbReference type="InterPro" id="IPR036291">
    <property type="entry name" value="NAD(P)-bd_dom_sf"/>
</dbReference>
<feature type="non-terminal residue" evidence="4">
    <location>
        <position position="1"/>
    </location>
</feature>
<dbReference type="EMBL" id="JAERRG010000262">
    <property type="protein sequence ID" value="MBL1121247.1"/>
    <property type="molecule type" value="Genomic_DNA"/>
</dbReference>
<sequence length="74" mass="7722">AGASVTVAACDVADRDAVRELLAGVSAEVPLRGVVHTAGVVDDGVVEGLTGERVRRVLAPKVDAAWYLHELTRD</sequence>
<evidence type="ECO:0000256" key="1">
    <source>
        <dbReference type="ARBA" id="ARBA00022679"/>
    </source>
</evidence>
<keyword evidence="5" id="KW-1185">Reference proteome</keyword>
<comment type="caution">
    <text evidence="4">The sequence shown here is derived from an EMBL/GenBank/DDBJ whole genome shotgun (WGS) entry which is preliminary data.</text>
</comment>
<organism evidence="4 5">
    <name type="scientific">Streptomyces endocoffeicus</name>
    <dbReference type="NCBI Taxonomy" id="2898945"/>
    <lineage>
        <taxon>Bacteria</taxon>
        <taxon>Bacillati</taxon>
        <taxon>Actinomycetota</taxon>
        <taxon>Actinomycetes</taxon>
        <taxon>Kitasatosporales</taxon>
        <taxon>Streptomycetaceae</taxon>
        <taxon>Streptomyces</taxon>
    </lineage>
</organism>
<accession>A0ABS1Q9A5</accession>
<name>A0ABS1Q9A5_9ACTN</name>
<gene>
    <name evidence="4" type="ORF">JK364_54885</name>
</gene>
<dbReference type="PANTHER" id="PTHR43775:SF51">
    <property type="entry name" value="INACTIVE PHENOLPHTHIOCEROL SYNTHESIS POLYKETIDE SYNTHASE TYPE I PKS1-RELATED"/>
    <property type="match status" value="1"/>
</dbReference>
<dbReference type="InterPro" id="IPR013968">
    <property type="entry name" value="PKS_KR"/>
</dbReference>
<dbReference type="Gene3D" id="3.40.50.720">
    <property type="entry name" value="NAD(P)-binding Rossmann-like Domain"/>
    <property type="match status" value="1"/>
</dbReference>
<protein>
    <submittedName>
        <fullName evidence="4">KR domain-containing protein</fullName>
    </submittedName>
</protein>